<dbReference type="PIRSF" id="PIRSF004682">
    <property type="entry name" value="GmhB"/>
    <property type="match status" value="1"/>
</dbReference>
<evidence type="ECO:0000256" key="1">
    <source>
        <dbReference type="ARBA" id="ARBA00004496"/>
    </source>
</evidence>
<feature type="binding site" evidence="10">
    <location>
        <position position="91"/>
    </location>
    <ligand>
        <name>Zn(2+)</name>
        <dbReference type="ChEBI" id="CHEBI:29105"/>
    </ligand>
</feature>
<comment type="cofactor">
    <cofactor evidence="10">
        <name>Zn(2+)</name>
        <dbReference type="ChEBI" id="CHEBI:29105"/>
    </cofactor>
</comment>
<dbReference type="PANTHER" id="PTHR42891">
    <property type="entry name" value="D-GLYCERO-BETA-D-MANNO-HEPTOSE-1,7-BISPHOSPHATE 7-PHOSPHATASE"/>
    <property type="match status" value="1"/>
</dbReference>
<proteinExistence type="inferred from homology"/>
<evidence type="ECO:0000313" key="11">
    <source>
        <dbReference type="EMBL" id="QJR82559.1"/>
    </source>
</evidence>
<dbReference type="Pfam" id="PF13242">
    <property type="entry name" value="Hydrolase_like"/>
    <property type="match status" value="1"/>
</dbReference>
<dbReference type="InterPro" id="IPR004446">
    <property type="entry name" value="Heptose_bisP_phosphatase"/>
</dbReference>
<accession>A0A6M4MHH1</accession>
<feature type="binding site" evidence="10">
    <location>
        <position position="10"/>
    </location>
    <ligand>
        <name>Mg(2+)</name>
        <dbReference type="ChEBI" id="CHEBI:18420"/>
    </ligand>
</feature>
<keyword evidence="4 7" id="KW-0378">Hydrolase</keyword>
<keyword evidence="3 10" id="KW-0479">Metal-binding</keyword>
<comment type="cofactor">
    <cofactor evidence="10">
        <name>Mg(2+)</name>
        <dbReference type="ChEBI" id="CHEBI:18420"/>
    </cofactor>
</comment>
<evidence type="ECO:0000256" key="4">
    <source>
        <dbReference type="ARBA" id="ARBA00022801"/>
    </source>
</evidence>
<comment type="subcellular location">
    <subcellularLocation>
        <location evidence="1 7">Cytoplasm</location>
    </subcellularLocation>
</comment>
<evidence type="ECO:0000256" key="6">
    <source>
        <dbReference type="ARBA" id="ARBA00031828"/>
    </source>
</evidence>
<dbReference type="EMBL" id="CP052766">
    <property type="protein sequence ID" value="QJR82559.1"/>
    <property type="molecule type" value="Genomic_DNA"/>
</dbReference>
<feature type="binding site" evidence="10">
    <location>
        <position position="8"/>
    </location>
    <ligand>
        <name>Mg(2+)</name>
        <dbReference type="ChEBI" id="CHEBI:18420"/>
    </ligand>
</feature>
<feature type="site" description="Stabilizes the phosphoryl group" evidence="9">
    <location>
        <position position="108"/>
    </location>
</feature>
<dbReference type="PANTHER" id="PTHR42891:SF1">
    <property type="entry name" value="D-GLYCERO-BETA-D-MANNO-HEPTOSE-1,7-BISPHOSPHATE 7-PHOSPHATASE"/>
    <property type="match status" value="1"/>
</dbReference>
<feature type="site" description="Stabilizes the phosphoryl group" evidence="9">
    <location>
        <position position="50"/>
    </location>
</feature>
<gene>
    <name evidence="11" type="ORF">CA267_018265</name>
</gene>
<dbReference type="GO" id="GO:0005975">
    <property type="term" value="P:carbohydrate metabolic process"/>
    <property type="evidence" value="ECO:0007669"/>
    <property type="project" value="InterPro"/>
</dbReference>
<dbReference type="AlphaFoldDB" id="A0A6M4MHH1"/>
<keyword evidence="10" id="KW-0460">Magnesium</keyword>
<dbReference type="InterPro" id="IPR006549">
    <property type="entry name" value="HAD-SF_hydro_IIIA"/>
</dbReference>
<dbReference type="RefSeq" id="WP_075609458.1">
    <property type="nucleotide sequence ID" value="NZ_CP052766.1"/>
</dbReference>
<evidence type="ECO:0000256" key="2">
    <source>
        <dbReference type="ARBA" id="ARBA00022490"/>
    </source>
</evidence>
<evidence type="ECO:0000256" key="5">
    <source>
        <dbReference type="ARBA" id="ARBA00023277"/>
    </source>
</evidence>
<evidence type="ECO:0000313" key="12">
    <source>
        <dbReference type="Proteomes" id="UP000219285"/>
    </source>
</evidence>
<dbReference type="SUPFAM" id="SSF56784">
    <property type="entry name" value="HAD-like"/>
    <property type="match status" value="1"/>
</dbReference>
<name>A0A6M4MHH1_9ALTE</name>
<feature type="binding site" evidence="10">
    <location>
        <position position="133"/>
    </location>
    <ligand>
        <name>Mg(2+)</name>
        <dbReference type="ChEBI" id="CHEBI:18420"/>
    </ligand>
</feature>
<organism evidence="11 12">
    <name type="scientific">Alteromonas pelagimontana</name>
    <dbReference type="NCBI Taxonomy" id="1858656"/>
    <lineage>
        <taxon>Bacteria</taxon>
        <taxon>Pseudomonadati</taxon>
        <taxon>Pseudomonadota</taxon>
        <taxon>Gammaproteobacteria</taxon>
        <taxon>Alteromonadales</taxon>
        <taxon>Alteromonadaceae</taxon>
        <taxon>Alteromonas/Salinimonas group</taxon>
        <taxon>Alteromonas</taxon>
    </lineage>
</organism>
<evidence type="ECO:0000256" key="8">
    <source>
        <dbReference type="PIRSR" id="PIRSR004682-1"/>
    </source>
</evidence>
<dbReference type="NCBIfam" id="TIGR00213">
    <property type="entry name" value="GmhB_yaeD"/>
    <property type="match status" value="1"/>
</dbReference>
<dbReference type="CDD" id="cd07503">
    <property type="entry name" value="HAD_HisB-N"/>
    <property type="match status" value="1"/>
</dbReference>
<dbReference type="Proteomes" id="UP000219285">
    <property type="component" value="Chromosome"/>
</dbReference>
<feature type="binding site" evidence="10">
    <location>
        <position position="104"/>
    </location>
    <ligand>
        <name>Zn(2+)</name>
        <dbReference type="ChEBI" id="CHEBI:29105"/>
    </ligand>
</feature>
<feature type="binding site" evidence="10">
    <location>
        <position position="89"/>
    </location>
    <ligand>
        <name>Zn(2+)</name>
        <dbReference type="ChEBI" id="CHEBI:29105"/>
    </ligand>
</feature>
<evidence type="ECO:0000256" key="10">
    <source>
        <dbReference type="PIRSR" id="PIRSR004682-4"/>
    </source>
</evidence>
<evidence type="ECO:0000256" key="9">
    <source>
        <dbReference type="PIRSR" id="PIRSR004682-3"/>
    </source>
</evidence>
<dbReference type="KEGG" id="apel:CA267_018265"/>
<keyword evidence="10" id="KW-0862">Zinc</keyword>
<evidence type="ECO:0000256" key="7">
    <source>
        <dbReference type="PIRNR" id="PIRNR004682"/>
    </source>
</evidence>
<feature type="binding site" evidence="10">
    <location>
        <position position="106"/>
    </location>
    <ligand>
        <name>Zn(2+)</name>
        <dbReference type="ChEBI" id="CHEBI:29105"/>
    </ligand>
</feature>
<comment type="similarity">
    <text evidence="7">Belongs to the gmhB family.</text>
</comment>
<protein>
    <recommendedName>
        <fullName evidence="6 7">D,D-heptose 1,7-bisphosphate phosphatase</fullName>
        <ecNumber evidence="7">3.1.3.-</ecNumber>
    </recommendedName>
</protein>
<feature type="site" description="Contributes to substrate recognition" evidence="9">
    <location>
        <position position="107"/>
    </location>
</feature>
<reference evidence="11 12" key="2">
    <citation type="submission" date="2020-04" db="EMBL/GenBank/DDBJ databases">
        <title>Complete genome sequence of Alteromonas pelagimontana 5.12T.</title>
        <authorList>
            <person name="Sinha R.K."/>
            <person name="Krishnan K.P."/>
            <person name="Kurian J.P."/>
        </authorList>
    </citation>
    <scope>NUCLEOTIDE SEQUENCE [LARGE SCALE GENOMIC DNA]</scope>
    <source>
        <strain evidence="11 12">5.12</strain>
    </source>
</reference>
<dbReference type="NCBIfam" id="TIGR01656">
    <property type="entry name" value="Histidinol-ppas"/>
    <property type="match status" value="1"/>
</dbReference>
<feature type="active site" description="Nucleophile" evidence="8">
    <location>
        <position position="8"/>
    </location>
</feature>
<dbReference type="GO" id="GO:0016791">
    <property type="term" value="F:phosphatase activity"/>
    <property type="evidence" value="ECO:0007669"/>
    <property type="project" value="InterPro"/>
</dbReference>
<keyword evidence="5 7" id="KW-0119">Carbohydrate metabolism</keyword>
<dbReference type="InterPro" id="IPR006543">
    <property type="entry name" value="Histidinol-phos"/>
</dbReference>
<dbReference type="NCBIfam" id="TIGR01662">
    <property type="entry name" value="HAD-SF-IIIA"/>
    <property type="match status" value="1"/>
</dbReference>
<keyword evidence="12" id="KW-1185">Reference proteome</keyword>
<dbReference type="OrthoDB" id="9781367at2"/>
<dbReference type="InterPro" id="IPR036412">
    <property type="entry name" value="HAD-like_sf"/>
</dbReference>
<dbReference type="GO" id="GO:0005737">
    <property type="term" value="C:cytoplasm"/>
    <property type="evidence" value="ECO:0007669"/>
    <property type="project" value="UniProtKB-SubCell"/>
</dbReference>
<dbReference type="InterPro" id="IPR023214">
    <property type="entry name" value="HAD_sf"/>
</dbReference>
<evidence type="ECO:0000256" key="3">
    <source>
        <dbReference type="ARBA" id="ARBA00022723"/>
    </source>
</evidence>
<feature type="active site" description="Proton donor" evidence="8">
    <location>
        <position position="10"/>
    </location>
</feature>
<sequence>MKKALFLDRDGVINIDKGYVSRVSDFIFVEGIFKVIQRFCDKGMFPVIVTNQSGIGRGMYSEQEFAALSTWMQKQFQAHHLPTIPVYFCPHHPVEGKGQYKKLCNCRKPHAGMLLQAAADHNIDLTQSSLIGDSWRDIEAGENAGLKQLFYVSTNPLPATAIFNSNIKQVATVKEILSLPGCEV</sequence>
<dbReference type="Gene3D" id="3.40.50.1000">
    <property type="entry name" value="HAD superfamily/HAD-like"/>
    <property type="match status" value="1"/>
</dbReference>
<keyword evidence="2 7" id="KW-0963">Cytoplasm</keyword>
<reference evidence="12" key="1">
    <citation type="submission" date="2014-12" db="EMBL/GenBank/DDBJ databases">
        <title>Complete genome sequence of a multi-drug resistant Klebsiella pneumoniae.</title>
        <authorList>
            <person name="Hua X."/>
            <person name="Chen Q."/>
            <person name="Li X."/>
            <person name="Feng Y."/>
            <person name="Ruan Z."/>
            <person name="Yu Y."/>
        </authorList>
    </citation>
    <scope>NUCLEOTIDE SEQUENCE [LARGE SCALE GENOMIC DNA]</scope>
    <source>
        <strain evidence="12">5.12</strain>
    </source>
</reference>
<dbReference type="EC" id="3.1.3.-" evidence="7"/>
<dbReference type="GO" id="GO:0046872">
    <property type="term" value="F:metal ion binding"/>
    <property type="evidence" value="ECO:0007669"/>
    <property type="project" value="UniProtKB-KW"/>
</dbReference>